<evidence type="ECO:0000313" key="1">
    <source>
        <dbReference type="EMBL" id="CRL04936.1"/>
    </source>
</evidence>
<dbReference type="AlphaFoldDB" id="A0A1J1IXX4"/>
<dbReference type="Proteomes" id="UP000183832">
    <property type="component" value="Unassembled WGS sequence"/>
</dbReference>
<accession>A0A1J1IXX4</accession>
<proteinExistence type="predicted"/>
<dbReference type="EMBL" id="CVRI01000064">
    <property type="protein sequence ID" value="CRL04936.1"/>
    <property type="molecule type" value="Genomic_DNA"/>
</dbReference>
<reference evidence="1 2" key="1">
    <citation type="submission" date="2015-04" db="EMBL/GenBank/DDBJ databases">
        <authorList>
            <person name="Syromyatnikov M.Y."/>
            <person name="Popov V.N."/>
        </authorList>
    </citation>
    <scope>NUCLEOTIDE SEQUENCE [LARGE SCALE GENOMIC DNA]</scope>
</reference>
<protein>
    <submittedName>
        <fullName evidence="1">CLUMA_CG018529, isoform A</fullName>
    </submittedName>
</protein>
<gene>
    <name evidence="1" type="ORF">CLUMA_CG018529</name>
</gene>
<name>A0A1J1IXX4_9DIPT</name>
<evidence type="ECO:0000313" key="2">
    <source>
        <dbReference type="Proteomes" id="UP000183832"/>
    </source>
</evidence>
<organism evidence="1 2">
    <name type="scientific">Clunio marinus</name>
    <dbReference type="NCBI Taxonomy" id="568069"/>
    <lineage>
        <taxon>Eukaryota</taxon>
        <taxon>Metazoa</taxon>
        <taxon>Ecdysozoa</taxon>
        <taxon>Arthropoda</taxon>
        <taxon>Hexapoda</taxon>
        <taxon>Insecta</taxon>
        <taxon>Pterygota</taxon>
        <taxon>Neoptera</taxon>
        <taxon>Endopterygota</taxon>
        <taxon>Diptera</taxon>
        <taxon>Nematocera</taxon>
        <taxon>Chironomoidea</taxon>
        <taxon>Chironomidae</taxon>
        <taxon>Clunio</taxon>
    </lineage>
</organism>
<sequence length="138" mass="16105">MRKRSDLQNRLAREISFSPSQVFLSTSEVPITKVDSQVGTLANEKKDYIEIVTKFLGGKLTVVIKKRLFYFLKKFAEMFLLLPERKISNFSLSQWTLKSEKTHRGKLRSTVKGLLLKEKENQSHENNENTSRIRFHSD</sequence>
<keyword evidence="2" id="KW-1185">Reference proteome</keyword>